<feature type="region of interest" description="Disordered" evidence="1">
    <location>
        <begin position="166"/>
        <end position="230"/>
    </location>
</feature>
<organism evidence="2 3">
    <name type="scientific">Coniosporium apollinis (strain CBS 100218)</name>
    <name type="common">Rock-inhabiting black yeast</name>
    <dbReference type="NCBI Taxonomy" id="1168221"/>
    <lineage>
        <taxon>Eukaryota</taxon>
        <taxon>Fungi</taxon>
        <taxon>Dikarya</taxon>
        <taxon>Ascomycota</taxon>
        <taxon>Pezizomycotina</taxon>
        <taxon>Dothideomycetes</taxon>
        <taxon>Dothideomycetes incertae sedis</taxon>
        <taxon>Coniosporium</taxon>
    </lineage>
</organism>
<evidence type="ECO:0000313" key="2">
    <source>
        <dbReference type="EMBL" id="EON62074.1"/>
    </source>
</evidence>
<evidence type="ECO:0000313" key="3">
    <source>
        <dbReference type="Proteomes" id="UP000016924"/>
    </source>
</evidence>
<sequence>MAQLIVQPSPRGLLPPLLACLPASFASPRPPPALLPLLSPILRQRVQLLASSNSASESWLPLLCWDRQRAAKLPQIVQTIQLEPHPVSGEFELDDVRATGYRRLDKETLHARFELDQFGLLPIYLWCENDEAGGGTGWRLAEMRALEDLDDGTGWFGSIEEANQGAGARGAGTNGINGHAEPVLAGEGDADEDEDDDSYWAAYDRTPGRTPAKRSPAPNTGRPSSIQLPTTSELEYFARYAAEVQPAMDPHDPDEEDAAAAAGGSTLNGDSITRGMPAPQPEVEAVGTTDLGSLSRDSAIPALLQPNAPVYNDAIESPRPSSSASSLSSSVARLQQQAEDHSQAEVGIKQHISTDIKSLFRLARSAGIERAEFERIVRTELDCLGLMDMEQ</sequence>
<feature type="region of interest" description="Disordered" evidence="1">
    <location>
        <begin position="247"/>
        <end position="284"/>
    </location>
</feature>
<dbReference type="RefSeq" id="XP_007777391.1">
    <property type="nucleotide sequence ID" value="XM_007779201.1"/>
</dbReference>
<dbReference type="AlphaFoldDB" id="R7YJT4"/>
<feature type="region of interest" description="Disordered" evidence="1">
    <location>
        <begin position="311"/>
        <end position="346"/>
    </location>
</feature>
<dbReference type="OMA" id="RYADVQP"/>
<dbReference type="OrthoDB" id="5578001at2759"/>
<reference evidence="3" key="1">
    <citation type="submission" date="2012-06" db="EMBL/GenBank/DDBJ databases">
        <title>The genome sequence of Coniosporium apollinis CBS 100218.</title>
        <authorList>
            <consortium name="The Broad Institute Genome Sequencing Platform"/>
            <person name="Cuomo C."/>
            <person name="Gorbushina A."/>
            <person name="Noack S."/>
            <person name="Walker B."/>
            <person name="Young S.K."/>
            <person name="Zeng Q."/>
            <person name="Gargeya S."/>
            <person name="Fitzgerald M."/>
            <person name="Haas B."/>
            <person name="Abouelleil A."/>
            <person name="Alvarado L."/>
            <person name="Arachchi H.M."/>
            <person name="Berlin A.M."/>
            <person name="Chapman S.B."/>
            <person name="Goldberg J."/>
            <person name="Griggs A."/>
            <person name="Gujja S."/>
            <person name="Hansen M."/>
            <person name="Howarth C."/>
            <person name="Imamovic A."/>
            <person name="Larimer J."/>
            <person name="McCowan C."/>
            <person name="Montmayeur A."/>
            <person name="Murphy C."/>
            <person name="Neiman D."/>
            <person name="Pearson M."/>
            <person name="Priest M."/>
            <person name="Roberts A."/>
            <person name="Saif S."/>
            <person name="Shea T."/>
            <person name="Sisk P."/>
            <person name="Sykes S."/>
            <person name="Wortman J."/>
            <person name="Nusbaum C."/>
            <person name="Birren B."/>
        </authorList>
    </citation>
    <scope>NUCLEOTIDE SEQUENCE [LARGE SCALE GENOMIC DNA]</scope>
    <source>
        <strain evidence="3">CBS 100218</strain>
    </source>
</reference>
<feature type="compositionally biased region" description="Acidic residues" evidence="1">
    <location>
        <begin position="188"/>
        <end position="198"/>
    </location>
</feature>
<dbReference type="STRING" id="1168221.R7YJT4"/>
<gene>
    <name evidence="2" type="ORF">W97_01293</name>
</gene>
<dbReference type="HOGENOM" id="CLU_038616_0_0_1"/>
<dbReference type="GeneID" id="19898604"/>
<dbReference type="eggNOG" id="ENOG502RZZS">
    <property type="taxonomic scope" value="Eukaryota"/>
</dbReference>
<accession>R7YJT4</accession>
<dbReference type="EMBL" id="JH767557">
    <property type="protein sequence ID" value="EON62074.1"/>
    <property type="molecule type" value="Genomic_DNA"/>
</dbReference>
<feature type="compositionally biased region" description="Polar residues" evidence="1">
    <location>
        <begin position="217"/>
        <end position="230"/>
    </location>
</feature>
<feature type="compositionally biased region" description="Low complexity" evidence="1">
    <location>
        <begin position="317"/>
        <end position="334"/>
    </location>
</feature>
<keyword evidence="3" id="KW-1185">Reference proteome</keyword>
<evidence type="ECO:0000256" key="1">
    <source>
        <dbReference type="SAM" id="MobiDB-lite"/>
    </source>
</evidence>
<proteinExistence type="predicted"/>
<protein>
    <submittedName>
        <fullName evidence="2">Uncharacterized protein</fullName>
    </submittedName>
</protein>
<name>R7YJT4_CONA1</name>
<dbReference type="Proteomes" id="UP000016924">
    <property type="component" value="Unassembled WGS sequence"/>
</dbReference>